<proteinExistence type="predicted"/>
<sequence length="20" mass="2088">MCVVANCSIISSALMHMCSS</sequence>
<evidence type="ECO:0000313" key="1">
    <source>
        <dbReference type="EMBL" id="MBX56304.1"/>
    </source>
</evidence>
<dbReference type="AlphaFoldDB" id="A0A2P2PNK7"/>
<dbReference type="EMBL" id="GGEC01075820">
    <property type="protein sequence ID" value="MBX56304.1"/>
    <property type="molecule type" value="Transcribed_RNA"/>
</dbReference>
<reference evidence="1" key="1">
    <citation type="submission" date="2018-02" db="EMBL/GenBank/DDBJ databases">
        <title>Rhizophora mucronata_Transcriptome.</title>
        <authorList>
            <person name="Meera S.P."/>
            <person name="Sreeshan A."/>
            <person name="Augustine A."/>
        </authorList>
    </citation>
    <scope>NUCLEOTIDE SEQUENCE</scope>
    <source>
        <tissue evidence="1">Leaf</tissue>
    </source>
</reference>
<accession>A0A2P2PNK7</accession>
<organism evidence="1">
    <name type="scientific">Rhizophora mucronata</name>
    <name type="common">Asiatic mangrove</name>
    <dbReference type="NCBI Taxonomy" id="61149"/>
    <lineage>
        <taxon>Eukaryota</taxon>
        <taxon>Viridiplantae</taxon>
        <taxon>Streptophyta</taxon>
        <taxon>Embryophyta</taxon>
        <taxon>Tracheophyta</taxon>
        <taxon>Spermatophyta</taxon>
        <taxon>Magnoliopsida</taxon>
        <taxon>eudicotyledons</taxon>
        <taxon>Gunneridae</taxon>
        <taxon>Pentapetalae</taxon>
        <taxon>rosids</taxon>
        <taxon>fabids</taxon>
        <taxon>Malpighiales</taxon>
        <taxon>Rhizophoraceae</taxon>
        <taxon>Rhizophora</taxon>
    </lineage>
</organism>
<protein>
    <submittedName>
        <fullName evidence="1">Uncharacterized protein</fullName>
    </submittedName>
</protein>
<name>A0A2P2PNK7_RHIMU</name>